<dbReference type="Gene3D" id="2.50.20.10">
    <property type="entry name" value="Lipoprotein localisation LolA/LolB/LppX"/>
    <property type="match status" value="1"/>
</dbReference>
<evidence type="ECO:0000313" key="1">
    <source>
        <dbReference type="EMBL" id="MBC8199926.1"/>
    </source>
</evidence>
<accession>A0A8J6N6F5</accession>
<protein>
    <recommendedName>
        <fullName evidence="3">Outer membrane lipoprotein-sorting protein</fullName>
    </recommendedName>
</protein>
<organism evidence="1 2">
    <name type="scientific">Candidatus Desulfaltia bathyphila</name>
    <dbReference type="NCBI Taxonomy" id="2841697"/>
    <lineage>
        <taxon>Bacteria</taxon>
        <taxon>Pseudomonadati</taxon>
        <taxon>Thermodesulfobacteriota</taxon>
        <taxon>Desulfobacteria</taxon>
        <taxon>Desulfobacterales</taxon>
        <taxon>Desulfobacterales incertae sedis</taxon>
        <taxon>Candidatus Desulfaltia</taxon>
    </lineage>
</organism>
<dbReference type="Proteomes" id="UP000603545">
    <property type="component" value="Unassembled WGS sequence"/>
</dbReference>
<proteinExistence type="predicted"/>
<gene>
    <name evidence="1" type="ORF">H8E80_07780</name>
</gene>
<evidence type="ECO:0000313" key="2">
    <source>
        <dbReference type="Proteomes" id="UP000603545"/>
    </source>
</evidence>
<reference evidence="1 2" key="1">
    <citation type="submission" date="2020-08" db="EMBL/GenBank/DDBJ databases">
        <title>Bridging the membrane lipid divide: bacteria of the FCB group superphylum have the potential to synthesize archaeal ether lipids.</title>
        <authorList>
            <person name="Villanueva L."/>
            <person name="Von Meijenfeldt F.A.B."/>
            <person name="Westbye A.B."/>
            <person name="Yadav S."/>
            <person name="Hopmans E.C."/>
            <person name="Dutilh B.E."/>
            <person name="Sinninghe Damste J.S."/>
        </authorList>
    </citation>
    <scope>NUCLEOTIDE SEQUENCE [LARGE SCALE GENOMIC DNA]</scope>
    <source>
        <strain evidence="1">NIOZ-UU82</strain>
    </source>
</reference>
<comment type="caution">
    <text evidence="1">The sequence shown here is derived from an EMBL/GenBank/DDBJ whole genome shotgun (WGS) entry which is preliminary data.</text>
</comment>
<name>A0A8J6N6F5_9BACT</name>
<dbReference type="EMBL" id="JACNLL010000070">
    <property type="protein sequence ID" value="MBC8199926.1"/>
    <property type="molecule type" value="Genomic_DNA"/>
</dbReference>
<sequence length="287" mass="33566">MYNYLRLLKNAFVILFCLAMVLCCYTPANCYVLQGPHLLDLMIKKYGNAKKLLVSQNLIFYDNIRQMGAVEINETLSYVFPEEFRSDILSENTQKIHVVSKDRTLTIIDGKIADDFQSVFDIYKDLILYRSRILLQKRLDMLGVDGSIASLGRFRGKIVYIVGAQYPDESASQVWIDKDTFRPIRWIISKKAGNGRQDAIEFRYVQWKMFDNNWYPIRIEIYQDDTLLREIVVDNIDTTPSFSEDFFNIKKLQSTYMEAGPGKQEQSDQEGLSEIQKTIEEFKKIYR</sequence>
<evidence type="ECO:0008006" key="3">
    <source>
        <dbReference type="Google" id="ProtNLM"/>
    </source>
</evidence>
<dbReference type="AlphaFoldDB" id="A0A8J6N6F5"/>